<accession>A0A8J2ZFV7</accession>
<keyword evidence="2" id="KW-0547">Nucleotide-binding</keyword>
<feature type="coiled-coil region" evidence="4">
    <location>
        <begin position="541"/>
        <end position="568"/>
    </location>
</feature>
<dbReference type="InterPro" id="IPR050611">
    <property type="entry name" value="ABCF"/>
</dbReference>
<dbReference type="InterPro" id="IPR003593">
    <property type="entry name" value="AAA+_ATPase"/>
</dbReference>
<keyword evidence="4" id="KW-0175">Coiled coil</keyword>
<keyword evidence="1" id="KW-0677">Repeat</keyword>
<dbReference type="InterPro" id="IPR017871">
    <property type="entry name" value="ABC_transporter-like_CS"/>
</dbReference>
<evidence type="ECO:0000256" key="4">
    <source>
        <dbReference type="SAM" id="Coils"/>
    </source>
</evidence>
<dbReference type="Pfam" id="PF12848">
    <property type="entry name" value="ABC_tran_Xtn"/>
    <property type="match status" value="1"/>
</dbReference>
<keyword evidence="3" id="KW-0067">ATP-binding</keyword>
<dbReference type="PROSITE" id="PS50893">
    <property type="entry name" value="ABC_TRANSPORTER_2"/>
    <property type="match status" value="2"/>
</dbReference>
<protein>
    <submittedName>
        <fullName evidence="6">Glycosyl transferase family 1</fullName>
    </submittedName>
</protein>
<dbReference type="InterPro" id="IPR003439">
    <property type="entry name" value="ABC_transporter-like_ATP-bd"/>
</dbReference>
<dbReference type="SMART" id="SM00382">
    <property type="entry name" value="AAA"/>
    <property type="match status" value="2"/>
</dbReference>
<evidence type="ECO:0000313" key="6">
    <source>
        <dbReference type="EMBL" id="GGG59299.1"/>
    </source>
</evidence>
<evidence type="ECO:0000256" key="3">
    <source>
        <dbReference type="ARBA" id="ARBA00022840"/>
    </source>
</evidence>
<organism evidence="6 7">
    <name type="scientific">Salipiger pallidus</name>
    <dbReference type="NCBI Taxonomy" id="1775170"/>
    <lineage>
        <taxon>Bacteria</taxon>
        <taxon>Pseudomonadati</taxon>
        <taxon>Pseudomonadota</taxon>
        <taxon>Alphaproteobacteria</taxon>
        <taxon>Rhodobacterales</taxon>
        <taxon>Roseobacteraceae</taxon>
        <taxon>Salipiger</taxon>
    </lineage>
</organism>
<feature type="domain" description="ABC transporter" evidence="5">
    <location>
        <begin position="2"/>
        <end position="243"/>
    </location>
</feature>
<dbReference type="GO" id="GO:0005524">
    <property type="term" value="F:ATP binding"/>
    <property type="evidence" value="ECO:0007669"/>
    <property type="project" value="UniProtKB-KW"/>
</dbReference>
<dbReference type="AlphaFoldDB" id="A0A8J2ZFV7"/>
<evidence type="ECO:0000259" key="5">
    <source>
        <dbReference type="PROSITE" id="PS50893"/>
    </source>
</evidence>
<keyword evidence="7" id="KW-1185">Reference proteome</keyword>
<sequence length="617" mass="67680">MLRIDDISFSIEGRPLLEGASATIPAGHKVGLVGPNGAGKTTLFRLIRGELTLDGGEISMPEKARVGGVAQEAPASDMTLVETVLAADTERAALMAEAETATDPNRIADVQTRLADIDAWSAEARASSILKGLGFDENDQKRPSADFSGGWRMRLALAGVLFAQPDVLLLDEPTNYLDLEGALWLESYLAKYPHTVIVISHDRGLLNRAVGAILHLEDRKLVLYQGGYDTFARTRAERRAVQAAAARKQDERKAHLQSFVDRFRAKASKAKQAQARLKMIAKMDTITAPEEAAKRVFSFPQPDQLSPPIIALEGGATGYGDRKVLGRLNLRIDQDDRIALLGRNGQGKSTLSKLLAERLELMDGKITRSSKLRIGYFAQHQVDELHLDESPLQHLQRERPDTPPARLRAQLAGFGLGAEQAETVVGRLSGGQKARLSLLLATLDAPHMLILDEPTNHLDIESREALVEALTAYSGAVILVSHDMHLLSLVADRLWLVKDGTVTPYDDDLDAYRSMLLTPEKPAKAAKPEPVKAPKPSRDAILALRSDARKCEARVEKIEQMREKLATKLADPDLYESARANELETWNKKYAEVMDGLHKAEALWEAALEKLDAAEKA</sequence>
<dbReference type="PROSITE" id="PS00211">
    <property type="entry name" value="ABC_TRANSPORTER_1"/>
    <property type="match status" value="2"/>
</dbReference>
<dbReference type="PANTHER" id="PTHR19211">
    <property type="entry name" value="ATP-BINDING TRANSPORT PROTEIN-RELATED"/>
    <property type="match status" value="1"/>
</dbReference>
<comment type="caution">
    <text evidence="6">The sequence shown here is derived from an EMBL/GenBank/DDBJ whole genome shotgun (WGS) entry which is preliminary data.</text>
</comment>
<evidence type="ECO:0000256" key="2">
    <source>
        <dbReference type="ARBA" id="ARBA00022741"/>
    </source>
</evidence>
<dbReference type="CDD" id="cd03221">
    <property type="entry name" value="ABCF_EF-3"/>
    <property type="match status" value="2"/>
</dbReference>
<reference evidence="6" key="1">
    <citation type="journal article" date="2014" name="Int. J. Syst. Evol. Microbiol.">
        <title>Complete genome sequence of Corynebacterium casei LMG S-19264T (=DSM 44701T), isolated from a smear-ripened cheese.</title>
        <authorList>
            <consortium name="US DOE Joint Genome Institute (JGI-PGF)"/>
            <person name="Walter F."/>
            <person name="Albersmeier A."/>
            <person name="Kalinowski J."/>
            <person name="Ruckert C."/>
        </authorList>
    </citation>
    <scope>NUCLEOTIDE SEQUENCE</scope>
    <source>
        <strain evidence="6">CGMCC 1.15762</strain>
    </source>
</reference>
<dbReference type="EMBL" id="BMJV01000001">
    <property type="protein sequence ID" value="GGG59299.1"/>
    <property type="molecule type" value="Genomic_DNA"/>
</dbReference>
<dbReference type="FunFam" id="3.40.50.300:FF:000011">
    <property type="entry name" value="Putative ABC transporter ATP-binding component"/>
    <property type="match status" value="1"/>
</dbReference>
<dbReference type="SUPFAM" id="SSF52540">
    <property type="entry name" value="P-loop containing nucleoside triphosphate hydrolases"/>
    <property type="match status" value="2"/>
</dbReference>
<reference evidence="6" key="2">
    <citation type="submission" date="2020-09" db="EMBL/GenBank/DDBJ databases">
        <authorList>
            <person name="Sun Q."/>
            <person name="Zhou Y."/>
        </authorList>
    </citation>
    <scope>NUCLEOTIDE SEQUENCE</scope>
    <source>
        <strain evidence="6">CGMCC 1.15762</strain>
    </source>
</reference>
<evidence type="ECO:0000256" key="1">
    <source>
        <dbReference type="ARBA" id="ARBA00022737"/>
    </source>
</evidence>
<dbReference type="PANTHER" id="PTHR19211:SF14">
    <property type="entry name" value="ATP-BINDING CASSETTE SUB-FAMILY F MEMBER 1"/>
    <property type="match status" value="1"/>
</dbReference>
<dbReference type="GO" id="GO:0016887">
    <property type="term" value="F:ATP hydrolysis activity"/>
    <property type="evidence" value="ECO:0007669"/>
    <property type="project" value="InterPro"/>
</dbReference>
<dbReference type="Proteomes" id="UP000617145">
    <property type="component" value="Unassembled WGS sequence"/>
</dbReference>
<dbReference type="Gene3D" id="3.40.50.300">
    <property type="entry name" value="P-loop containing nucleotide triphosphate hydrolases"/>
    <property type="match status" value="2"/>
</dbReference>
<dbReference type="Pfam" id="PF00005">
    <property type="entry name" value="ABC_tran"/>
    <property type="match status" value="2"/>
</dbReference>
<dbReference type="InterPro" id="IPR027417">
    <property type="entry name" value="P-loop_NTPase"/>
</dbReference>
<proteinExistence type="predicted"/>
<name>A0A8J2ZFV7_9RHOB</name>
<evidence type="ECO:0000313" key="7">
    <source>
        <dbReference type="Proteomes" id="UP000617145"/>
    </source>
</evidence>
<dbReference type="InterPro" id="IPR032781">
    <property type="entry name" value="ABC_tran_Xtn"/>
</dbReference>
<feature type="domain" description="ABC transporter" evidence="5">
    <location>
        <begin position="310"/>
        <end position="524"/>
    </location>
</feature>
<keyword evidence="6" id="KW-0808">Transferase</keyword>
<gene>
    <name evidence="6" type="ORF">GCM10011415_01420</name>
</gene>
<dbReference type="GO" id="GO:0016740">
    <property type="term" value="F:transferase activity"/>
    <property type="evidence" value="ECO:0007669"/>
    <property type="project" value="UniProtKB-KW"/>
</dbReference>
<dbReference type="RefSeq" id="WP_188787854.1">
    <property type="nucleotide sequence ID" value="NZ_BMJV01000001.1"/>
</dbReference>